<comment type="caution">
    <text evidence="1">The sequence shown here is derived from an EMBL/GenBank/DDBJ whole genome shotgun (WGS) entry which is preliminary data.</text>
</comment>
<dbReference type="PANTHER" id="PTHR38847">
    <property type="match status" value="1"/>
</dbReference>
<dbReference type="EMBL" id="JAMTCK010000007">
    <property type="protein sequence ID" value="MCP2166374.1"/>
    <property type="molecule type" value="Genomic_DNA"/>
</dbReference>
<organism evidence="1 2">
    <name type="scientific">Goodfellowiella coeruleoviolacea</name>
    <dbReference type="NCBI Taxonomy" id="334858"/>
    <lineage>
        <taxon>Bacteria</taxon>
        <taxon>Bacillati</taxon>
        <taxon>Actinomycetota</taxon>
        <taxon>Actinomycetes</taxon>
        <taxon>Pseudonocardiales</taxon>
        <taxon>Pseudonocardiaceae</taxon>
        <taxon>Goodfellowiella</taxon>
    </lineage>
</organism>
<dbReference type="RefSeq" id="WP_253772194.1">
    <property type="nucleotide sequence ID" value="NZ_JAMTCK010000007.1"/>
</dbReference>
<dbReference type="PANTHER" id="PTHR38847:SF1">
    <property type="entry name" value="PSEUDOURIDINE SYNTHASE RSUA_RLUA-LIKE DOMAIN-CONTAINING PROTEIN"/>
    <property type="match status" value="1"/>
</dbReference>
<dbReference type="Pfam" id="PF14273">
    <property type="entry name" value="DUF4360"/>
    <property type="match status" value="1"/>
</dbReference>
<name>A0AAE3GFF3_9PSEU</name>
<accession>A0AAE3GFF3</accession>
<reference evidence="1" key="1">
    <citation type="submission" date="2022-06" db="EMBL/GenBank/DDBJ databases">
        <title>Genomic Encyclopedia of Archaeal and Bacterial Type Strains, Phase II (KMG-II): from individual species to whole genera.</title>
        <authorList>
            <person name="Goeker M."/>
        </authorList>
    </citation>
    <scope>NUCLEOTIDE SEQUENCE</scope>
    <source>
        <strain evidence="1">DSM 43935</strain>
    </source>
</reference>
<evidence type="ECO:0000313" key="2">
    <source>
        <dbReference type="Proteomes" id="UP001206128"/>
    </source>
</evidence>
<proteinExistence type="predicted"/>
<gene>
    <name evidence="1" type="ORF">LX83_003242</name>
</gene>
<keyword evidence="2" id="KW-1185">Reference proteome</keyword>
<dbReference type="AlphaFoldDB" id="A0AAE3GFF3"/>
<sequence length="211" mass="22254">MLTAIAAVGTAMALVTSPAPVEQSDVPPPGKIVIDVLTVNGSGCRAGSAAVAPAPDNTAFTVTYSEYTAVAGGNSDPTDFRKNCQISMLVHIPQGFTYAVSKADYRGFAHLASGATGLQKASYYVQGVSETSSVSHPLTGPYSDNWQTTDEKDEAKLVYAPCGEDTVFNVNTELRVNAGLAHPDQTSFVTMDSTDGSVRSTYHFEWKQCAS</sequence>
<evidence type="ECO:0000313" key="1">
    <source>
        <dbReference type="EMBL" id="MCP2166374.1"/>
    </source>
</evidence>
<protein>
    <recommendedName>
        <fullName evidence="3">DUF4360 domain-containing protein</fullName>
    </recommendedName>
</protein>
<dbReference type="Proteomes" id="UP001206128">
    <property type="component" value="Unassembled WGS sequence"/>
</dbReference>
<evidence type="ECO:0008006" key="3">
    <source>
        <dbReference type="Google" id="ProtNLM"/>
    </source>
</evidence>
<dbReference type="InterPro" id="IPR025649">
    <property type="entry name" value="DUF4360"/>
</dbReference>